<feature type="transmembrane region" description="Helical" evidence="1">
    <location>
        <begin position="294"/>
        <end position="316"/>
    </location>
</feature>
<evidence type="ECO:0000256" key="1">
    <source>
        <dbReference type="SAM" id="Phobius"/>
    </source>
</evidence>
<keyword evidence="1" id="KW-1133">Transmembrane helix</keyword>
<dbReference type="InterPro" id="IPR013783">
    <property type="entry name" value="Ig-like_fold"/>
</dbReference>
<reference evidence="3" key="1">
    <citation type="journal article" date="2010" name="Science">
        <title>Plasticity of animal genome architecture unmasked by rapid evolution of a pelagic tunicate.</title>
        <authorList>
            <person name="Denoeud F."/>
            <person name="Henriet S."/>
            <person name="Mungpakdee S."/>
            <person name="Aury J.M."/>
            <person name="Da Silva C."/>
            <person name="Brinkmann H."/>
            <person name="Mikhaleva J."/>
            <person name="Olsen L.C."/>
            <person name="Jubin C."/>
            <person name="Canestro C."/>
            <person name="Bouquet J.M."/>
            <person name="Danks G."/>
            <person name="Poulain J."/>
            <person name="Campsteijn C."/>
            <person name="Adamski M."/>
            <person name="Cross I."/>
            <person name="Yadetie F."/>
            <person name="Muffato M."/>
            <person name="Louis A."/>
            <person name="Butcher S."/>
            <person name="Tsagkogeorga G."/>
            <person name="Konrad A."/>
            <person name="Singh S."/>
            <person name="Jensen M.F."/>
            <person name="Cong E.H."/>
            <person name="Eikeseth-Otteraa H."/>
            <person name="Noel B."/>
            <person name="Anthouard V."/>
            <person name="Porcel B.M."/>
            <person name="Kachouri-Lafond R."/>
            <person name="Nishino A."/>
            <person name="Ugolini M."/>
            <person name="Chourrout P."/>
            <person name="Nishida H."/>
            <person name="Aasland R."/>
            <person name="Huzurbazar S."/>
            <person name="Westhof E."/>
            <person name="Delsuc F."/>
            <person name="Lehrach H."/>
            <person name="Reinhardt R."/>
            <person name="Weissenbach J."/>
            <person name="Roy S.W."/>
            <person name="Artiguenave F."/>
            <person name="Postlethwait J.H."/>
            <person name="Manak J.R."/>
            <person name="Thompson E.M."/>
            <person name="Jaillon O."/>
            <person name="Du Pasquier L."/>
            <person name="Boudinot P."/>
            <person name="Liberles D.A."/>
            <person name="Volff J.N."/>
            <person name="Philippe H."/>
            <person name="Lenhard B."/>
            <person name="Roest Crollius H."/>
            <person name="Wincker P."/>
            <person name="Chourrout D."/>
        </authorList>
    </citation>
    <scope>NUCLEOTIDE SEQUENCE [LARGE SCALE GENOMIC DNA]</scope>
</reference>
<gene>
    <name evidence="3" type="ORF">GSOID_T00012863001</name>
</gene>
<evidence type="ECO:0000313" key="3">
    <source>
        <dbReference type="EMBL" id="CBY24695.1"/>
    </source>
</evidence>
<dbReference type="InterPro" id="IPR050617">
    <property type="entry name" value="E3_ligase_FN3/SPRY"/>
</dbReference>
<keyword evidence="1" id="KW-0812">Transmembrane</keyword>
<evidence type="ECO:0000259" key="2">
    <source>
        <dbReference type="PROSITE" id="PS50853"/>
    </source>
</evidence>
<evidence type="ECO:0000313" key="4">
    <source>
        <dbReference type="Proteomes" id="UP000001307"/>
    </source>
</evidence>
<feature type="domain" description="Fibronectin type-III" evidence="2">
    <location>
        <begin position="1"/>
        <end position="90"/>
    </location>
</feature>
<dbReference type="InterPro" id="IPR003961">
    <property type="entry name" value="FN3_dom"/>
</dbReference>
<feature type="domain" description="Fibronectin type-III" evidence="2">
    <location>
        <begin position="91"/>
        <end position="176"/>
    </location>
</feature>
<sequence>MPNSIPIVRQWALLQWPKPQDQGSKITSYTVEYKKSSDESRCSTVVSGEDDRVEIDDLEPEKTYRFRMRAENDRGPSPWADWIHVKTKPLPPTAPLLKLLEVHPTSVKLQWTDSNNKYMLQRHSKGSWKVIYRGEKSYNKISKLLEGSIYRFRVSASNSSGDGPFSSIFEVTTPRCPPPTIRRAPLVATNVESRSATITWTIENAALSDLKFRVELLRGDETLRNLTTSKTEIKIENLEANVNYAVRVQAQRDGQWADSSPEKPFCLVFKEIKEVKEAKKTSPSMKKIFEEDSITALLVFAFAIVAVLIALCGHHWQTS</sequence>
<dbReference type="PROSITE" id="PS50853">
    <property type="entry name" value="FN3"/>
    <property type="match status" value="3"/>
</dbReference>
<dbReference type="PRINTS" id="PR00014">
    <property type="entry name" value="FNTYPEIII"/>
</dbReference>
<dbReference type="PANTHER" id="PTHR24099:SF11">
    <property type="entry name" value="FIBRONECTIN TYPE III DOMAIN-CONTAINING 3BA-RELATED"/>
    <property type="match status" value="1"/>
</dbReference>
<dbReference type="AlphaFoldDB" id="E4XJR1"/>
<keyword evidence="4" id="KW-1185">Reference proteome</keyword>
<dbReference type="CDD" id="cd00063">
    <property type="entry name" value="FN3"/>
    <property type="match status" value="3"/>
</dbReference>
<name>E4XJR1_OIKDI</name>
<feature type="domain" description="Fibronectin type-III" evidence="2">
    <location>
        <begin position="178"/>
        <end position="272"/>
    </location>
</feature>
<dbReference type="SUPFAM" id="SSF49265">
    <property type="entry name" value="Fibronectin type III"/>
    <property type="match status" value="2"/>
</dbReference>
<proteinExistence type="predicted"/>
<dbReference type="OrthoDB" id="443915at2759"/>
<organism evidence="3">
    <name type="scientific">Oikopleura dioica</name>
    <name type="common">Tunicate</name>
    <dbReference type="NCBI Taxonomy" id="34765"/>
    <lineage>
        <taxon>Eukaryota</taxon>
        <taxon>Metazoa</taxon>
        <taxon>Chordata</taxon>
        <taxon>Tunicata</taxon>
        <taxon>Appendicularia</taxon>
        <taxon>Copelata</taxon>
        <taxon>Oikopleuridae</taxon>
        <taxon>Oikopleura</taxon>
    </lineage>
</organism>
<dbReference type="EMBL" id="FN653062">
    <property type="protein sequence ID" value="CBY24695.1"/>
    <property type="molecule type" value="Genomic_DNA"/>
</dbReference>
<accession>E4XJR1</accession>
<dbReference type="Gene3D" id="2.60.40.10">
    <property type="entry name" value="Immunoglobulins"/>
    <property type="match status" value="3"/>
</dbReference>
<dbReference type="InParanoid" id="E4XJR1"/>
<keyword evidence="1" id="KW-0472">Membrane</keyword>
<dbReference type="Proteomes" id="UP000001307">
    <property type="component" value="Unassembled WGS sequence"/>
</dbReference>
<dbReference type="SMART" id="SM00060">
    <property type="entry name" value="FN3"/>
    <property type="match status" value="3"/>
</dbReference>
<protein>
    <recommendedName>
        <fullName evidence="2">Fibronectin type-III domain-containing protein</fullName>
    </recommendedName>
</protein>
<dbReference type="Pfam" id="PF00041">
    <property type="entry name" value="fn3"/>
    <property type="match status" value="3"/>
</dbReference>
<dbReference type="PANTHER" id="PTHR24099">
    <property type="entry name" value="E3 UBIQUITIN-PROTEIN LIGASE TRIM36-RELATED"/>
    <property type="match status" value="1"/>
</dbReference>
<dbReference type="InterPro" id="IPR036116">
    <property type="entry name" value="FN3_sf"/>
</dbReference>